<dbReference type="Pfam" id="PF00072">
    <property type="entry name" value="Response_reg"/>
    <property type="match status" value="1"/>
</dbReference>
<dbReference type="SMART" id="SM00850">
    <property type="entry name" value="LytTR"/>
    <property type="match status" value="1"/>
</dbReference>
<comment type="caution">
    <text evidence="6">The sequence shown here is derived from an EMBL/GenBank/DDBJ whole genome shotgun (WGS) entry which is preliminary data.</text>
</comment>
<keyword evidence="1" id="KW-0902">Two-component regulatory system</keyword>
<evidence type="ECO:0000256" key="1">
    <source>
        <dbReference type="ARBA" id="ARBA00023012"/>
    </source>
</evidence>
<dbReference type="PANTHER" id="PTHR48111:SF3">
    <property type="entry name" value="TRANSCRIPTIONAL REGULATORY PROTEIN BTSR"/>
    <property type="match status" value="1"/>
</dbReference>
<keyword evidence="3" id="KW-0597">Phosphoprotein</keyword>
<name>A0A2N5Y6Y5_9GAMM</name>
<dbReference type="GO" id="GO:0005829">
    <property type="term" value="C:cytosol"/>
    <property type="evidence" value="ECO:0007669"/>
    <property type="project" value="TreeGrafter"/>
</dbReference>
<dbReference type="InterPro" id="IPR011006">
    <property type="entry name" value="CheY-like_superfamily"/>
</dbReference>
<dbReference type="EMBL" id="PKLZ01000001">
    <property type="protein sequence ID" value="PLW84155.1"/>
    <property type="molecule type" value="Genomic_DNA"/>
</dbReference>
<evidence type="ECO:0000256" key="2">
    <source>
        <dbReference type="ARBA" id="ARBA00023125"/>
    </source>
</evidence>
<dbReference type="RefSeq" id="WP_101519791.1">
    <property type="nucleotide sequence ID" value="NZ_PKLZ01000001.1"/>
</dbReference>
<dbReference type="Gene3D" id="3.40.50.2300">
    <property type="match status" value="1"/>
</dbReference>
<dbReference type="GO" id="GO:0006355">
    <property type="term" value="P:regulation of DNA-templated transcription"/>
    <property type="evidence" value="ECO:0007669"/>
    <property type="project" value="TreeGrafter"/>
</dbReference>
<protein>
    <submittedName>
        <fullName evidence="6">DNA-binding response regulator</fullName>
    </submittedName>
</protein>
<proteinExistence type="predicted"/>
<evidence type="ECO:0000259" key="5">
    <source>
        <dbReference type="PROSITE" id="PS50930"/>
    </source>
</evidence>
<feature type="domain" description="HTH LytTR-type" evidence="5">
    <location>
        <begin position="137"/>
        <end position="241"/>
    </location>
</feature>
<evidence type="ECO:0000313" key="7">
    <source>
        <dbReference type="Proteomes" id="UP000234845"/>
    </source>
</evidence>
<evidence type="ECO:0000259" key="4">
    <source>
        <dbReference type="PROSITE" id="PS50110"/>
    </source>
</evidence>
<dbReference type="InterPro" id="IPR039420">
    <property type="entry name" value="WalR-like"/>
</dbReference>
<accession>A0A2N5Y6Y5</accession>
<dbReference type="Pfam" id="PF04397">
    <property type="entry name" value="LytTR"/>
    <property type="match status" value="1"/>
</dbReference>
<dbReference type="OrthoDB" id="236568at2"/>
<dbReference type="GO" id="GO:0000156">
    <property type="term" value="F:phosphorelay response regulator activity"/>
    <property type="evidence" value="ECO:0007669"/>
    <property type="project" value="TreeGrafter"/>
</dbReference>
<evidence type="ECO:0000256" key="3">
    <source>
        <dbReference type="PROSITE-ProRule" id="PRU00169"/>
    </source>
</evidence>
<dbReference type="Gene3D" id="2.40.50.1020">
    <property type="entry name" value="LytTr DNA-binding domain"/>
    <property type="match status" value="1"/>
</dbReference>
<dbReference type="AlphaFoldDB" id="A0A2N5Y6Y5"/>
<organism evidence="6 7">
    <name type="scientific">Kineobactrum sediminis</name>
    <dbReference type="NCBI Taxonomy" id="1905677"/>
    <lineage>
        <taxon>Bacteria</taxon>
        <taxon>Pseudomonadati</taxon>
        <taxon>Pseudomonadota</taxon>
        <taxon>Gammaproteobacteria</taxon>
        <taxon>Cellvibrionales</taxon>
        <taxon>Halieaceae</taxon>
        <taxon>Kineobactrum</taxon>
    </lineage>
</organism>
<dbReference type="SUPFAM" id="SSF52172">
    <property type="entry name" value="CheY-like"/>
    <property type="match status" value="1"/>
</dbReference>
<dbReference type="GO" id="GO:0032993">
    <property type="term" value="C:protein-DNA complex"/>
    <property type="evidence" value="ECO:0007669"/>
    <property type="project" value="TreeGrafter"/>
</dbReference>
<feature type="domain" description="Response regulatory" evidence="4">
    <location>
        <begin position="2"/>
        <end position="116"/>
    </location>
</feature>
<dbReference type="PROSITE" id="PS50930">
    <property type="entry name" value="HTH_LYTTR"/>
    <property type="match status" value="1"/>
</dbReference>
<keyword evidence="7" id="KW-1185">Reference proteome</keyword>
<keyword evidence="2 6" id="KW-0238">DNA-binding</keyword>
<dbReference type="GO" id="GO:0000976">
    <property type="term" value="F:transcription cis-regulatory region binding"/>
    <property type="evidence" value="ECO:0007669"/>
    <property type="project" value="TreeGrafter"/>
</dbReference>
<dbReference type="Proteomes" id="UP000234845">
    <property type="component" value="Unassembled WGS sequence"/>
</dbReference>
<feature type="modified residue" description="4-aspartylphosphate" evidence="3">
    <location>
        <position position="53"/>
    </location>
</feature>
<reference evidence="7" key="1">
    <citation type="submission" date="2017-11" db="EMBL/GenBank/DDBJ databases">
        <title>The draft genome sequence of Chromatocurvus sp. F02.</title>
        <authorList>
            <person name="Du Z.-J."/>
            <person name="Chang Y.-Q."/>
        </authorList>
    </citation>
    <scope>NUCLEOTIDE SEQUENCE [LARGE SCALE GENOMIC DNA]</scope>
    <source>
        <strain evidence="7">F02</strain>
    </source>
</reference>
<dbReference type="PROSITE" id="PS50110">
    <property type="entry name" value="RESPONSE_REGULATORY"/>
    <property type="match status" value="1"/>
</dbReference>
<dbReference type="InterPro" id="IPR007492">
    <property type="entry name" value="LytTR_DNA-bd_dom"/>
</dbReference>
<dbReference type="SMART" id="SM00448">
    <property type="entry name" value="REC"/>
    <property type="match status" value="1"/>
</dbReference>
<dbReference type="PANTHER" id="PTHR48111">
    <property type="entry name" value="REGULATOR OF RPOS"/>
    <property type="match status" value="1"/>
</dbReference>
<evidence type="ECO:0000313" key="6">
    <source>
        <dbReference type="EMBL" id="PLW84155.1"/>
    </source>
</evidence>
<dbReference type="InterPro" id="IPR001789">
    <property type="entry name" value="Sig_transdc_resp-reg_receiver"/>
</dbReference>
<sequence>MKILLVDDEALARQRLLRLLARLRPDAVLLEASSGEEALALLVREQPALLLLDIRMPGIDGMEVAARLDTLAQPPAVIFCTAYEEHALEALRHQAVAYLLKPVREAELARALTVAGRVNRVQLEALDGGMPVGRTQVSSNGHRGIEALSIAEVRCFIAEQKYVLAVAPQRELLLQEALKDLESELVDDFVRVHRNTLVALNHVRRLRRAADGSWFVELDGIDQSPQVSRRHLAGVKLRLQQR</sequence>
<gene>
    <name evidence="6" type="ORF">CWI75_02060</name>
</gene>